<evidence type="ECO:0000256" key="2">
    <source>
        <dbReference type="ARBA" id="ARBA00023180"/>
    </source>
</evidence>
<keyword evidence="4" id="KW-1185">Reference proteome</keyword>
<sequence>MIRIFLLLIIASGFIACNDQQHLEDANKMNKVVNESQRAFPGAEGYGAFAKGGRGGDVYQVTNLNDNGPGSLRYGIESADGPRTIVFHTSGTIELKSDLTINKPYLTIAGQTAPADGITLKDRTLAINNTHDIVIRYIRIRYGDENKDKSALSDPDAIRTNGITDVIFDHISASWGIDGIHDLRGGNFTLQWSIYGESLNRSLHEDNLDHAMLASFRDLDNNVSVHHNLFHSSRERHPTLGGGVATDSTRVVDLRNNLIYNWKAPTNFGNCNVNVVNNYYKPGESTDLSLKPMQVKSEFAPTRAHGYVFGNLFPWNEEWTNDNYSAIEYTNWGKYKNTTRGKFELSSELVEGEFMPTTQTAQEAYESVLLYAGASKSRDKVDQRILEGVIDGSNRLIDSQNQVGGWPDLKQGVALKDSDNDGMPDYWEMMRGLEPNNPEDRNDDYNGDGYTNLEKYLNEMAMPSSDLIAQSL</sequence>
<dbReference type="InterPro" id="IPR012334">
    <property type="entry name" value="Pectin_lyas_fold"/>
</dbReference>
<protein>
    <submittedName>
        <fullName evidence="3">Pectate lyase</fullName>
    </submittedName>
</protein>
<accession>A0A512C9B2</accession>
<reference evidence="3 4" key="1">
    <citation type="submission" date="2019-07" db="EMBL/GenBank/DDBJ databases">
        <title>Whole genome shotgun sequence of Cyclobacterium qasimii NBRC 106168.</title>
        <authorList>
            <person name="Hosoyama A."/>
            <person name="Uohara A."/>
            <person name="Ohji S."/>
            <person name="Ichikawa N."/>
        </authorList>
    </citation>
    <scope>NUCLEOTIDE SEQUENCE [LARGE SCALE GENOMIC DNA]</scope>
    <source>
        <strain evidence="3 4">NBRC 106168</strain>
    </source>
</reference>
<dbReference type="PROSITE" id="PS51257">
    <property type="entry name" value="PROKAR_LIPOPROTEIN"/>
    <property type="match status" value="1"/>
</dbReference>
<dbReference type="Gene3D" id="2.160.20.10">
    <property type="entry name" value="Single-stranded right-handed beta-helix, Pectin lyase-like"/>
    <property type="match status" value="1"/>
</dbReference>
<dbReference type="InterPro" id="IPR052063">
    <property type="entry name" value="Polysaccharide_Lyase_1"/>
</dbReference>
<dbReference type="Proteomes" id="UP000321301">
    <property type="component" value="Unassembled WGS sequence"/>
</dbReference>
<dbReference type="GO" id="GO:0046872">
    <property type="term" value="F:metal ion binding"/>
    <property type="evidence" value="ECO:0007669"/>
    <property type="project" value="UniProtKB-KW"/>
</dbReference>
<dbReference type="SUPFAM" id="SSF51126">
    <property type="entry name" value="Pectin lyase-like"/>
    <property type="match status" value="1"/>
</dbReference>
<comment type="caution">
    <text evidence="3">The sequence shown here is derived from an EMBL/GenBank/DDBJ whole genome shotgun (WGS) entry which is preliminary data.</text>
</comment>
<dbReference type="AlphaFoldDB" id="A0A512C9B2"/>
<dbReference type="EMBL" id="BJYV01000004">
    <property type="protein sequence ID" value="GEO20798.1"/>
    <property type="molecule type" value="Genomic_DNA"/>
</dbReference>
<evidence type="ECO:0000313" key="4">
    <source>
        <dbReference type="Proteomes" id="UP000321301"/>
    </source>
</evidence>
<keyword evidence="1" id="KW-0479">Metal-binding</keyword>
<keyword evidence="2" id="KW-0325">Glycoprotein</keyword>
<evidence type="ECO:0000256" key="1">
    <source>
        <dbReference type="ARBA" id="ARBA00022723"/>
    </source>
</evidence>
<keyword evidence="3" id="KW-0456">Lyase</keyword>
<dbReference type="PANTHER" id="PTHR42970">
    <property type="entry name" value="PECTATE LYASE C-RELATED"/>
    <property type="match status" value="1"/>
</dbReference>
<dbReference type="PANTHER" id="PTHR42970:SF1">
    <property type="entry name" value="PECTATE LYASE C-RELATED"/>
    <property type="match status" value="1"/>
</dbReference>
<name>A0A512C9B2_9BACT</name>
<proteinExistence type="predicted"/>
<organism evidence="3 4">
    <name type="scientific">Cyclobacterium qasimii</name>
    <dbReference type="NCBI Taxonomy" id="1350429"/>
    <lineage>
        <taxon>Bacteria</taxon>
        <taxon>Pseudomonadati</taxon>
        <taxon>Bacteroidota</taxon>
        <taxon>Cytophagia</taxon>
        <taxon>Cytophagales</taxon>
        <taxon>Cyclobacteriaceae</taxon>
        <taxon>Cyclobacterium</taxon>
    </lineage>
</organism>
<evidence type="ECO:0000313" key="3">
    <source>
        <dbReference type="EMBL" id="GEO20798.1"/>
    </source>
</evidence>
<gene>
    <name evidence="3" type="primary">pel</name>
    <name evidence="3" type="ORF">CQA01_13320</name>
</gene>
<dbReference type="RefSeq" id="WP_020893291.1">
    <property type="nucleotide sequence ID" value="NZ_BJYV01000004.1"/>
</dbReference>
<dbReference type="GO" id="GO:0016829">
    <property type="term" value="F:lyase activity"/>
    <property type="evidence" value="ECO:0007669"/>
    <property type="project" value="UniProtKB-KW"/>
</dbReference>
<dbReference type="InterPro" id="IPR011050">
    <property type="entry name" value="Pectin_lyase_fold/virulence"/>
</dbReference>